<dbReference type="Proteomes" id="UP001601058">
    <property type="component" value="Unassembled WGS sequence"/>
</dbReference>
<name>A0ABW6K403_9BACI</name>
<sequence>MNEDHIKELLDKVMNGELSEYHVSKEEFLPVRNVIVRREDFKNFRGIAQRGGGVIYKYMEKPRS</sequence>
<gene>
    <name evidence="1" type="ORF">ACFYKT_16940</name>
</gene>
<comment type="caution">
    <text evidence="1">The sequence shown here is derived from an EMBL/GenBank/DDBJ whole genome shotgun (WGS) entry which is preliminary data.</text>
</comment>
<keyword evidence="2" id="KW-1185">Reference proteome</keyword>
<evidence type="ECO:0000313" key="2">
    <source>
        <dbReference type="Proteomes" id="UP001601058"/>
    </source>
</evidence>
<dbReference type="RefSeq" id="WP_389222032.1">
    <property type="nucleotide sequence ID" value="NZ_JBIACJ010000009.1"/>
</dbReference>
<evidence type="ECO:0008006" key="3">
    <source>
        <dbReference type="Google" id="ProtNLM"/>
    </source>
</evidence>
<organism evidence="1 2">
    <name type="scientific">Cytobacillus mangrovibacter</name>
    <dbReference type="NCBI Taxonomy" id="3299024"/>
    <lineage>
        <taxon>Bacteria</taxon>
        <taxon>Bacillati</taxon>
        <taxon>Bacillota</taxon>
        <taxon>Bacilli</taxon>
        <taxon>Bacillales</taxon>
        <taxon>Bacillaceae</taxon>
        <taxon>Cytobacillus</taxon>
    </lineage>
</organism>
<reference evidence="1 2" key="1">
    <citation type="submission" date="2024-08" db="EMBL/GenBank/DDBJ databases">
        <title>Two novel Cytobacillus novel species.</title>
        <authorList>
            <person name="Liu G."/>
        </authorList>
    </citation>
    <scope>NUCLEOTIDE SEQUENCE [LARGE SCALE GENOMIC DNA]</scope>
    <source>
        <strain evidence="1 2">FJAT-53684</strain>
    </source>
</reference>
<dbReference type="EMBL" id="JBIACJ010000009">
    <property type="protein sequence ID" value="MFE8698030.1"/>
    <property type="molecule type" value="Genomic_DNA"/>
</dbReference>
<protein>
    <recommendedName>
        <fullName evidence="3">Abortive phage infection protein</fullName>
    </recommendedName>
</protein>
<evidence type="ECO:0000313" key="1">
    <source>
        <dbReference type="EMBL" id="MFE8698030.1"/>
    </source>
</evidence>
<proteinExistence type="predicted"/>
<accession>A0ABW6K403</accession>